<keyword evidence="1" id="KW-0805">Transcription regulation</keyword>
<evidence type="ECO:0000256" key="4">
    <source>
        <dbReference type="PROSITE-ProRule" id="PRU00335"/>
    </source>
</evidence>
<dbReference type="OrthoDB" id="3691941at2"/>
<dbReference type="InterPro" id="IPR036271">
    <property type="entry name" value="Tet_transcr_reg_TetR-rel_C_sf"/>
</dbReference>
<evidence type="ECO:0000313" key="7">
    <source>
        <dbReference type="Proteomes" id="UP000265581"/>
    </source>
</evidence>
<dbReference type="SUPFAM" id="SSF46689">
    <property type="entry name" value="Homeodomain-like"/>
    <property type="match status" value="1"/>
</dbReference>
<dbReference type="PROSITE" id="PS50977">
    <property type="entry name" value="HTH_TETR_2"/>
    <property type="match status" value="1"/>
</dbReference>
<gene>
    <name evidence="6" type="ORF">DX116_18590</name>
</gene>
<evidence type="ECO:0000313" key="6">
    <source>
        <dbReference type="EMBL" id="REK68872.1"/>
    </source>
</evidence>
<organism evidence="6 7">
    <name type="scientific">Aeromicrobium endophyticum</name>
    <dbReference type="NCBI Taxonomy" id="2292704"/>
    <lineage>
        <taxon>Bacteria</taxon>
        <taxon>Bacillati</taxon>
        <taxon>Actinomycetota</taxon>
        <taxon>Actinomycetes</taxon>
        <taxon>Propionibacteriales</taxon>
        <taxon>Nocardioidaceae</taxon>
        <taxon>Aeromicrobium</taxon>
    </lineage>
</organism>
<dbReference type="SUPFAM" id="SSF48498">
    <property type="entry name" value="Tetracyclin repressor-like, C-terminal domain"/>
    <property type="match status" value="1"/>
</dbReference>
<dbReference type="GO" id="GO:0000976">
    <property type="term" value="F:transcription cis-regulatory region binding"/>
    <property type="evidence" value="ECO:0007669"/>
    <property type="project" value="TreeGrafter"/>
</dbReference>
<dbReference type="InterPro" id="IPR001647">
    <property type="entry name" value="HTH_TetR"/>
</dbReference>
<evidence type="ECO:0000256" key="1">
    <source>
        <dbReference type="ARBA" id="ARBA00023015"/>
    </source>
</evidence>
<comment type="caution">
    <text evidence="6">The sequence shown here is derived from an EMBL/GenBank/DDBJ whole genome shotgun (WGS) entry which is preliminary data.</text>
</comment>
<dbReference type="Pfam" id="PF00440">
    <property type="entry name" value="TetR_N"/>
    <property type="match status" value="1"/>
</dbReference>
<dbReference type="PANTHER" id="PTHR30055:SF234">
    <property type="entry name" value="HTH-TYPE TRANSCRIPTIONAL REGULATOR BETI"/>
    <property type="match status" value="1"/>
</dbReference>
<dbReference type="Gene3D" id="1.10.357.10">
    <property type="entry name" value="Tetracycline Repressor, domain 2"/>
    <property type="match status" value="1"/>
</dbReference>
<accession>A0A371NYV6</accession>
<dbReference type="AlphaFoldDB" id="A0A371NYV6"/>
<dbReference type="InterPro" id="IPR009057">
    <property type="entry name" value="Homeodomain-like_sf"/>
</dbReference>
<evidence type="ECO:0000256" key="3">
    <source>
        <dbReference type="ARBA" id="ARBA00023163"/>
    </source>
</evidence>
<keyword evidence="7" id="KW-1185">Reference proteome</keyword>
<keyword evidence="2 4" id="KW-0238">DNA-binding</keyword>
<name>A0A371NYV6_9ACTN</name>
<proteinExistence type="predicted"/>
<dbReference type="Pfam" id="PF13305">
    <property type="entry name" value="TetR_C_33"/>
    <property type="match status" value="1"/>
</dbReference>
<feature type="DNA-binding region" description="H-T-H motif" evidence="4">
    <location>
        <begin position="29"/>
        <end position="48"/>
    </location>
</feature>
<evidence type="ECO:0000256" key="2">
    <source>
        <dbReference type="ARBA" id="ARBA00023125"/>
    </source>
</evidence>
<dbReference type="InterPro" id="IPR025996">
    <property type="entry name" value="MT1864/Rv1816-like_C"/>
</dbReference>
<protein>
    <submittedName>
        <fullName evidence="6">TetR/AcrR family transcriptional regulator</fullName>
    </submittedName>
</protein>
<dbReference type="Proteomes" id="UP000265581">
    <property type="component" value="Unassembled WGS sequence"/>
</dbReference>
<reference evidence="6 7" key="1">
    <citation type="submission" date="2018-08" db="EMBL/GenBank/DDBJ databases">
        <title>Aeromicrobium sp. M2KJ-4, whole genome shotgun sequence.</title>
        <authorList>
            <person name="Tuo L."/>
        </authorList>
    </citation>
    <scope>NUCLEOTIDE SEQUENCE [LARGE SCALE GENOMIC DNA]</scope>
    <source>
        <strain evidence="6 7">M2KJ-4</strain>
    </source>
</reference>
<dbReference type="PANTHER" id="PTHR30055">
    <property type="entry name" value="HTH-TYPE TRANSCRIPTIONAL REGULATOR RUTR"/>
    <property type="match status" value="1"/>
</dbReference>
<keyword evidence="3" id="KW-0804">Transcription</keyword>
<dbReference type="RefSeq" id="WP_119705794.1">
    <property type="nucleotide sequence ID" value="NZ_JBHSOI010000001.1"/>
</dbReference>
<evidence type="ECO:0000259" key="5">
    <source>
        <dbReference type="PROSITE" id="PS50977"/>
    </source>
</evidence>
<dbReference type="InterPro" id="IPR050109">
    <property type="entry name" value="HTH-type_TetR-like_transc_reg"/>
</dbReference>
<dbReference type="EMBL" id="QUBR01000003">
    <property type="protein sequence ID" value="REK68872.1"/>
    <property type="molecule type" value="Genomic_DNA"/>
</dbReference>
<feature type="domain" description="HTH tetR-type" evidence="5">
    <location>
        <begin position="6"/>
        <end position="66"/>
    </location>
</feature>
<sequence length="233" mass="25100">MAHSPTEIRAALLQAAEQLLVASEDSDVSTRAVCDRVGVGQPVLYRVFGDKQGLLDALAEVGLERYAARKVELEVTADPVADLRKGWTDHLVFASENPAIYRLMFSPRPGVALRARDGILELLKAALRRVAAAGALQHDLDESAAMILSANVGLAMNRLTQPAVYDSPRVSDALRDALFDRILIESPRGPGDVSTGVVARQLAARIETSSPPGLAAEESALLRLWLKRLSRSS</sequence>
<dbReference type="GO" id="GO:0003700">
    <property type="term" value="F:DNA-binding transcription factor activity"/>
    <property type="evidence" value="ECO:0007669"/>
    <property type="project" value="TreeGrafter"/>
</dbReference>